<evidence type="ECO:0000313" key="2">
    <source>
        <dbReference type="Proteomes" id="UP000800200"/>
    </source>
</evidence>
<proteinExistence type="predicted"/>
<dbReference type="EMBL" id="ML994672">
    <property type="protein sequence ID" value="KAF2178841.1"/>
    <property type="molecule type" value="Genomic_DNA"/>
</dbReference>
<name>A0A6A6DH86_9PEZI</name>
<accession>A0A6A6DH86</accession>
<sequence length="72" mass="8429">PLKVLINILNYIHTPLQYDLIWSFQKAKVVLPNSQQAFTLKEVVKLVITRWNFFCAAFKRATEMPEALNAYM</sequence>
<protein>
    <submittedName>
        <fullName evidence="1">Uncharacterized protein</fullName>
    </submittedName>
</protein>
<feature type="non-terminal residue" evidence="1">
    <location>
        <position position="1"/>
    </location>
</feature>
<dbReference type="AlphaFoldDB" id="A0A6A6DH86"/>
<evidence type="ECO:0000313" key="1">
    <source>
        <dbReference type="EMBL" id="KAF2178841.1"/>
    </source>
</evidence>
<keyword evidence="2" id="KW-1185">Reference proteome</keyword>
<organism evidence="1 2">
    <name type="scientific">Zopfia rhizophila CBS 207.26</name>
    <dbReference type="NCBI Taxonomy" id="1314779"/>
    <lineage>
        <taxon>Eukaryota</taxon>
        <taxon>Fungi</taxon>
        <taxon>Dikarya</taxon>
        <taxon>Ascomycota</taxon>
        <taxon>Pezizomycotina</taxon>
        <taxon>Dothideomycetes</taxon>
        <taxon>Dothideomycetes incertae sedis</taxon>
        <taxon>Zopfiaceae</taxon>
        <taxon>Zopfia</taxon>
    </lineage>
</organism>
<reference evidence="1" key="1">
    <citation type="journal article" date="2020" name="Stud. Mycol.">
        <title>101 Dothideomycetes genomes: a test case for predicting lifestyles and emergence of pathogens.</title>
        <authorList>
            <person name="Haridas S."/>
            <person name="Albert R."/>
            <person name="Binder M."/>
            <person name="Bloem J."/>
            <person name="Labutti K."/>
            <person name="Salamov A."/>
            <person name="Andreopoulos B."/>
            <person name="Baker S."/>
            <person name="Barry K."/>
            <person name="Bills G."/>
            <person name="Bluhm B."/>
            <person name="Cannon C."/>
            <person name="Castanera R."/>
            <person name="Culley D."/>
            <person name="Daum C."/>
            <person name="Ezra D."/>
            <person name="Gonzalez J."/>
            <person name="Henrissat B."/>
            <person name="Kuo A."/>
            <person name="Liang C."/>
            <person name="Lipzen A."/>
            <person name="Lutzoni F."/>
            <person name="Magnuson J."/>
            <person name="Mondo S."/>
            <person name="Nolan M."/>
            <person name="Ohm R."/>
            <person name="Pangilinan J."/>
            <person name="Park H.-J."/>
            <person name="Ramirez L."/>
            <person name="Alfaro M."/>
            <person name="Sun H."/>
            <person name="Tritt A."/>
            <person name="Yoshinaga Y."/>
            <person name="Zwiers L.-H."/>
            <person name="Turgeon B."/>
            <person name="Goodwin S."/>
            <person name="Spatafora J."/>
            <person name="Crous P."/>
            <person name="Grigoriev I."/>
        </authorList>
    </citation>
    <scope>NUCLEOTIDE SEQUENCE</scope>
    <source>
        <strain evidence="1">CBS 207.26</strain>
    </source>
</reference>
<dbReference type="Proteomes" id="UP000800200">
    <property type="component" value="Unassembled WGS sequence"/>
</dbReference>
<dbReference type="OrthoDB" id="3662348at2759"/>
<gene>
    <name evidence="1" type="ORF">K469DRAFT_598111</name>
</gene>